<dbReference type="AlphaFoldDB" id="A0A8H4ABX0"/>
<proteinExistence type="predicted"/>
<evidence type="ECO:0000313" key="1">
    <source>
        <dbReference type="EMBL" id="KAF0476779.1"/>
    </source>
</evidence>
<accession>A0A8H4ABX0</accession>
<keyword evidence="2" id="KW-1185">Reference proteome</keyword>
<dbReference type="Proteomes" id="UP000439903">
    <property type="component" value="Unassembled WGS sequence"/>
</dbReference>
<dbReference type="EMBL" id="WTPW01000821">
    <property type="protein sequence ID" value="KAF0476779.1"/>
    <property type="molecule type" value="Genomic_DNA"/>
</dbReference>
<sequence>MPPFWVHSDLTLQNLGLEAVKEDTESNYNNKSDNKMDKPLDLTYRFEGTQEKINIIHSKSWEEINSRIKQSVQQ</sequence>
<organism evidence="1 2">
    <name type="scientific">Gigaspora margarita</name>
    <dbReference type="NCBI Taxonomy" id="4874"/>
    <lineage>
        <taxon>Eukaryota</taxon>
        <taxon>Fungi</taxon>
        <taxon>Fungi incertae sedis</taxon>
        <taxon>Mucoromycota</taxon>
        <taxon>Glomeromycotina</taxon>
        <taxon>Glomeromycetes</taxon>
        <taxon>Diversisporales</taxon>
        <taxon>Gigasporaceae</taxon>
        <taxon>Gigaspora</taxon>
    </lineage>
</organism>
<protein>
    <submittedName>
        <fullName evidence="1">Uncharacterized protein</fullName>
    </submittedName>
</protein>
<evidence type="ECO:0000313" key="2">
    <source>
        <dbReference type="Proteomes" id="UP000439903"/>
    </source>
</evidence>
<comment type="caution">
    <text evidence="1">The sequence shown here is derived from an EMBL/GenBank/DDBJ whole genome shotgun (WGS) entry which is preliminary data.</text>
</comment>
<reference evidence="1 2" key="1">
    <citation type="journal article" date="2019" name="Environ. Microbiol.">
        <title>At the nexus of three kingdoms: the genome of the mycorrhizal fungus Gigaspora margarita provides insights into plant, endobacterial and fungal interactions.</title>
        <authorList>
            <person name="Venice F."/>
            <person name="Ghignone S."/>
            <person name="Salvioli di Fossalunga A."/>
            <person name="Amselem J."/>
            <person name="Novero M."/>
            <person name="Xianan X."/>
            <person name="Sedzielewska Toro K."/>
            <person name="Morin E."/>
            <person name="Lipzen A."/>
            <person name="Grigoriev I.V."/>
            <person name="Henrissat B."/>
            <person name="Martin F.M."/>
            <person name="Bonfante P."/>
        </authorList>
    </citation>
    <scope>NUCLEOTIDE SEQUENCE [LARGE SCALE GENOMIC DNA]</scope>
    <source>
        <strain evidence="1 2">BEG34</strain>
    </source>
</reference>
<gene>
    <name evidence="1" type="ORF">F8M41_024325</name>
</gene>
<name>A0A8H4ABX0_GIGMA</name>